<dbReference type="RefSeq" id="WP_104957793.1">
    <property type="nucleotide sequence ID" value="NZ_CP026377.1"/>
</dbReference>
<organism evidence="1 2">
    <name type="scientific">Mixta gaviniae</name>
    <dbReference type="NCBI Taxonomy" id="665914"/>
    <lineage>
        <taxon>Bacteria</taxon>
        <taxon>Pseudomonadati</taxon>
        <taxon>Pseudomonadota</taxon>
        <taxon>Gammaproteobacteria</taxon>
        <taxon>Enterobacterales</taxon>
        <taxon>Erwiniaceae</taxon>
        <taxon>Mixta</taxon>
    </lineage>
</organism>
<sequence>MEKEFEFAVSPVQLASVLADCTVTEAEALSNRLPGALELMLGAVELAGAAALCIVPEPTRLTKAACGVAGAHSLDSIHAAADRILTGQKTRTASFRTMEAAKQPGAGDSAAGVIELTVNIGVPSAAGGRGAYPG</sequence>
<evidence type="ECO:0000313" key="2">
    <source>
        <dbReference type="Proteomes" id="UP000238365"/>
    </source>
</evidence>
<dbReference type="EMBL" id="CP026377">
    <property type="protein sequence ID" value="AUX93957.1"/>
    <property type="molecule type" value="Genomic_DNA"/>
</dbReference>
<name>A0A2L0IHB1_9GAMM</name>
<dbReference type="AlphaFoldDB" id="A0A2L0IHB1"/>
<gene>
    <name evidence="1" type="ORF">C2E15_13310</name>
</gene>
<proteinExistence type="predicted"/>
<keyword evidence="2" id="KW-1185">Reference proteome</keyword>
<dbReference type="Proteomes" id="UP000238365">
    <property type="component" value="Chromosome"/>
</dbReference>
<accession>A0A2L0IHB1</accession>
<evidence type="ECO:0000313" key="1">
    <source>
        <dbReference type="EMBL" id="AUX93957.1"/>
    </source>
</evidence>
<protein>
    <submittedName>
        <fullName evidence="1">Uncharacterized protein</fullName>
    </submittedName>
</protein>
<dbReference type="KEGG" id="pgz:C2E15_13310"/>
<reference evidence="1 2" key="1">
    <citation type="submission" date="2018-01" db="EMBL/GenBank/DDBJ databases">
        <title>Complete and assembled Genome of Pantoea gaviniae DSM22758T.</title>
        <authorList>
            <person name="Stevens M.J.A."/>
            <person name="Zurfluh K."/>
            <person name="Stephan R."/>
        </authorList>
    </citation>
    <scope>NUCLEOTIDE SEQUENCE [LARGE SCALE GENOMIC DNA]</scope>
    <source>
        <strain evidence="1 2">DSM 22758</strain>
    </source>
</reference>